<feature type="region of interest" description="Disordered" evidence="1">
    <location>
        <begin position="106"/>
        <end position="129"/>
    </location>
</feature>
<feature type="compositionally biased region" description="Polar residues" evidence="1">
    <location>
        <begin position="106"/>
        <end position="115"/>
    </location>
</feature>
<dbReference type="Proteomes" id="UP001165090">
    <property type="component" value="Unassembled WGS sequence"/>
</dbReference>
<comment type="caution">
    <text evidence="2">The sequence shown here is derived from an EMBL/GenBank/DDBJ whole genome shotgun (WGS) entry which is preliminary data.</text>
</comment>
<gene>
    <name evidence="2" type="ORF">VaNZ11_014838</name>
</gene>
<feature type="non-terminal residue" evidence="2">
    <location>
        <position position="1"/>
    </location>
</feature>
<proteinExistence type="predicted"/>
<evidence type="ECO:0000313" key="2">
    <source>
        <dbReference type="EMBL" id="GLI70067.1"/>
    </source>
</evidence>
<organism evidence="2 3">
    <name type="scientific">Volvox africanus</name>
    <dbReference type="NCBI Taxonomy" id="51714"/>
    <lineage>
        <taxon>Eukaryota</taxon>
        <taxon>Viridiplantae</taxon>
        <taxon>Chlorophyta</taxon>
        <taxon>core chlorophytes</taxon>
        <taxon>Chlorophyceae</taxon>
        <taxon>CS clade</taxon>
        <taxon>Chlamydomonadales</taxon>
        <taxon>Volvocaceae</taxon>
        <taxon>Volvox</taxon>
    </lineage>
</organism>
<name>A0ABQ5SJB8_9CHLO</name>
<reference evidence="2 3" key="1">
    <citation type="journal article" date="2023" name="IScience">
        <title>Expanded male sex-determining region conserved during the evolution of homothallism in the green alga Volvox.</title>
        <authorList>
            <person name="Yamamoto K."/>
            <person name="Matsuzaki R."/>
            <person name="Mahakham W."/>
            <person name="Heman W."/>
            <person name="Sekimoto H."/>
            <person name="Kawachi M."/>
            <person name="Minakuchi Y."/>
            <person name="Toyoda A."/>
            <person name="Nozaki H."/>
        </authorList>
    </citation>
    <scope>NUCLEOTIDE SEQUENCE [LARGE SCALE GENOMIC DNA]</scope>
    <source>
        <strain evidence="2 3">NIES-4468</strain>
    </source>
</reference>
<dbReference type="EMBL" id="BSDZ01000089">
    <property type="protein sequence ID" value="GLI70067.1"/>
    <property type="molecule type" value="Genomic_DNA"/>
</dbReference>
<protein>
    <submittedName>
        <fullName evidence="2">Uncharacterized protein</fullName>
    </submittedName>
</protein>
<keyword evidence="3" id="KW-1185">Reference proteome</keyword>
<evidence type="ECO:0000313" key="3">
    <source>
        <dbReference type="Proteomes" id="UP001165090"/>
    </source>
</evidence>
<sequence>SSNDLCRGELKLRMLLSRLSPFQAMRSQIILTRRSCSFGHMPACVSLQANKRTSVAVRQLSSLRATKGERPDSEKEKSWNEIMEDAAEVAKSVFTKIKDTAASLIPSTSEQSAKPVTTEKPKAPLGPLSAGGGGLLPNLVGRAMGGLVANALSSLSAQLEEAAQEQAGAYEEAVARLQGSAKLRARLGTVTVGPVMSQSSSTSSINGVVTKQVALTMPVYGSLGISGTAQVNLVQGPQHPGGQTTKIIQVRTSDGANIVVDDGAQGGLGSRSGCGTVIDVEFREVDKKQ</sequence>
<evidence type="ECO:0000256" key="1">
    <source>
        <dbReference type="SAM" id="MobiDB-lite"/>
    </source>
</evidence>
<accession>A0ABQ5SJB8</accession>